<evidence type="ECO:0000256" key="1">
    <source>
        <dbReference type="SAM" id="MobiDB-lite"/>
    </source>
</evidence>
<dbReference type="Gene3D" id="3.50.50.60">
    <property type="entry name" value="FAD/NAD(P)-binding domain"/>
    <property type="match status" value="1"/>
</dbReference>
<dbReference type="PANTHER" id="PTHR13847">
    <property type="entry name" value="SARCOSINE DEHYDROGENASE-RELATED"/>
    <property type="match status" value="1"/>
</dbReference>
<reference evidence="3" key="1">
    <citation type="journal article" date="2021" name="Genome Biol. Evol.">
        <title>The assembled and annotated genome of the fairy-ring fungus Marasmius oreades.</title>
        <authorList>
            <person name="Hiltunen M."/>
            <person name="Ament-Velasquez S.L."/>
            <person name="Johannesson H."/>
        </authorList>
    </citation>
    <scope>NUCLEOTIDE SEQUENCE</scope>
    <source>
        <strain evidence="3">03SP1</strain>
    </source>
</reference>
<dbReference type="GeneID" id="66082692"/>
<gene>
    <name evidence="3" type="ORF">E1B28_013617</name>
</gene>
<dbReference type="SUPFAM" id="SSF51905">
    <property type="entry name" value="FAD/NAD(P)-binding domain"/>
    <property type="match status" value="1"/>
</dbReference>
<feature type="compositionally biased region" description="Pro residues" evidence="1">
    <location>
        <begin position="18"/>
        <end position="28"/>
    </location>
</feature>
<dbReference type="RefSeq" id="XP_043004140.1">
    <property type="nucleotide sequence ID" value="XM_043158785.1"/>
</dbReference>
<proteinExistence type="predicted"/>
<evidence type="ECO:0000259" key="2">
    <source>
        <dbReference type="Pfam" id="PF01266"/>
    </source>
</evidence>
<name>A0A9P7RQ56_9AGAR</name>
<dbReference type="AlphaFoldDB" id="A0A9P7RQ56"/>
<dbReference type="InterPro" id="IPR006076">
    <property type="entry name" value="FAD-dep_OxRdtase"/>
</dbReference>
<feature type="domain" description="FAD dependent oxidoreductase" evidence="2">
    <location>
        <begin position="66"/>
        <end position="212"/>
    </location>
</feature>
<dbReference type="Pfam" id="PF01266">
    <property type="entry name" value="DAO"/>
    <property type="match status" value="1"/>
</dbReference>
<sequence length="221" mass="24225">MSSSCNLIPDPHKRSTPPIHPLDPKLPPPGLPVSKPCLSIWQRTTRTNPLLNHNSVSTTAVPSTADAVIIGSGLSGTLTAYELLNSSSPNAPKAVVVLEAREACSGATGRNAGHCRPDAFRGFMAFSRIHGEEQAHKILQHEKLVLELLNAFIKEKNVECDWDYCKTFDVVMGKDFKDYVEKSFEDYAAKHGTKDGIEGVRVLNEEEAKKARSNHLLSSHL</sequence>
<evidence type="ECO:0000313" key="3">
    <source>
        <dbReference type="EMBL" id="KAG7087669.1"/>
    </source>
</evidence>
<dbReference type="PANTHER" id="PTHR13847:SF260">
    <property type="entry name" value="FAD DEPENDENT OXIDOREDUCTASE DOMAIN-CONTAINING PROTEIN"/>
    <property type="match status" value="1"/>
</dbReference>
<protein>
    <recommendedName>
        <fullName evidence="2">FAD dependent oxidoreductase domain-containing protein</fullName>
    </recommendedName>
</protein>
<accession>A0A9P7RQ56</accession>
<keyword evidence="4" id="KW-1185">Reference proteome</keyword>
<feature type="region of interest" description="Disordered" evidence="1">
    <location>
        <begin position="1"/>
        <end position="28"/>
    </location>
</feature>
<dbReference type="EMBL" id="CM032189">
    <property type="protein sequence ID" value="KAG7087669.1"/>
    <property type="molecule type" value="Genomic_DNA"/>
</dbReference>
<comment type="caution">
    <text evidence="3">The sequence shown here is derived from an EMBL/GenBank/DDBJ whole genome shotgun (WGS) entry which is preliminary data.</text>
</comment>
<dbReference type="InterPro" id="IPR036188">
    <property type="entry name" value="FAD/NAD-bd_sf"/>
</dbReference>
<evidence type="ECO:0000313" key="4">
    <source>
        <dbReference type="Proteomes" id="UP001049176"/>
    </source>
</evidence>
<dbReference type="GO" id="GO:0005737">
    <property type="term" value="C:cytoplasm"/>
    <property type="evidence" value="ECO:0007669"/>
    <property type="project" value="TreeGrafter"/>
</dbReference>
<organism evidence="3 4">
    <name type="scientific">Marasmius oreades</name>
    <name type="common">fairy-ring Marasmius</name>
    <dbReference type="NCBI Taxonomy" id="181124"/>
    <lineage>
        <taxon>Eukaryota</taxon>
        <taxon>Fungi</taxon>
        <taxon>Dikarya</taxon>
        <taxon>Basidiomycota</taxon>
        <taxon>Agaricomycotina</taxon>
        <taxon>Agaricomycetes</taxon>
        <taxon>Agaricomycetidae</taxon>
        <taxon>Agaricales</taxon>
        <taxon>Marasmiineae</taxon>
        <taxon>Marasmiaceae</taxon>
        <taxon>Marasmius</taxon>
    </lineage>
</organism>
<dbReference type="Proteomes" id="UP001049176">
    <property type="component" value="Chromosome 9"/>
</dbReference>
<dbReference type="KEGG" id="more:E1B28_013617"/>
<dbReference type="OrthoDB" id="429143at2759"/>